<dbReference type="InterPro" id="IPR027051">
    <property type="entry name" value="XdhC_Rossmann_dom"/>
</dbReference>
<reference evidence="3 4" key="1">
    <citation type="submission" date="2016-04" db="EMBL/GenBank/DDBJ databases">
        <title>Draft genome sequence of Aeribacillus pallidus 8m3 from petroleum reservoir.</title>
        <authorList>
            <person name="Poltaraus A.B."/>
            <person name="Nazina T.N."/>
            <person name="Tourova T.P."/>
            <person name="Malakho S.M."/>
            <person name="Korshunova A.V."/>
            <person name="Sokolova D.S."/>
        </authorList>
    </citation>
    <scope>NUCLEOTIDE SEQUENCE [LARGE SCALE GENOMIC DNA]</scope>
    <source>
        <strain evidence="3 4">8m3</strain>
    </source>
</reference>
<dbReference type="AlphaFoldDB" id="A0A165Y8A2"/>
<evidence type="ECO:0000313" key="4">
    <source>
        <dbReference type="Proteomes" id="UP000076476"/>
    </source>
</evidence>
<accession>A0A165Y8A2</accession>
<gene>
    <name evidence="3" type="ORF">AZI98_06830</name>
</gene>
<dbReference type="Proteomes" id="UP000076476">
    <property type="component" value="Unassembled WGS sequence"/>
</dbReference>
<keyword evidence="4" id="KW-1185">Reference proteome</keyword>
<dbReference type="STRING" id="33936.AZI98_06830"/>
<comment type="caution">
    <text evidence="3">The sequence shown here is derived from an EMBL/GenBank/DDBJ whole genome shotgun (WGS) entry which is preliminary data.</text>
</comment>
<dbReference type="InterPro" id="IPR003777">
    <property type="entry name" value="XdhC_CoxI"/>
</dbReference>
<dbReference type="PANTHER" id="PTHR30388">
    <property type="entry name" value="ALDEHYDE OXIDOREDUCTASE MOLYBDENUM COFACTOR ASSEMBLY PROTEIN"/>
    <property type="match status" value="1"/>
</dbReference>
<dbReference type="Pfam" id="PF13478">
    <property type="entry name" value="XdhC_C"/>
    <property type="match status" value="1"/>
</dbReference>
<dbReference type="EMBL" id="LWBR01000014">
    <property type="protein sequence ID" value="KZN96829.1"/>
    <property type="molecule type" value="Genomic_DNA"/>
</dbReference>
<dbReference type="RefSeq" id="WP_063387534.1">
    <property type="nucleotide sequence ID" value="NZ_LWBR01000014.1"/>
</dbReference>
<feature type="domain" description="XdhC- CoxI" evidence="1">
    <location>
        <begin position="13"/>
        <end position="78"/>
    </location>
</feature>
<sequence>MITIKKELERCKKEGLSGVIGTIISTKGSTYQKTGAKCFVSEDRKLTGLLSGGCVEADIVEHAVKVLETGKPAVLHYDFYGEEDIVWGLGVGCNGKMNIFLQPYLPKKQPERTEVIDQYFSQSLQKQLHAVTIVNAKDENLQGKMWILDPLQSNDDSLITVSEIAHDYQDRKNNLKNEMVYLGGEKELYVYYESLSPPPHLKIFGAGSDAIPLVKMAKSLKWIVTVLDHRPTHCNENNFPDADFIQVYPKGSVPDVSFNENTYVIIMTHNFLHDQEILESIIHSNAAYIGLLGPKKRTAQLIESSQTLKAHPSIQQIHSPIGLDIGAKTPEEIAFSILAEIMTVYRGGTGKKLSELAAMAYS</sequence>
<proteinExistence type="predicted"/>
<evidence type="ECO:0000313" key="3">
    <source>
        <dbReference type="EMBL" id="KZN96829.1"/>
    </source>
</evidence>
<dbReference type="Pfam" id="PF02625">
    <property type="entry name" value="XdhC_CoxI"/>
    <property type="match status" value="1"/>
</dbReference>
<organism evidence="3 4">
    <name type="scientific">Aeribacillus pallidus</name>
    <dbReference type="NCBI Taxonomy" id="33936"/>
    <lineage>
        <taxon>Bacteria</taxon>
        <taxon>Bacillati</taxon>
        <taxon>Bacillota</taxon>
        <taxon>Bacilli</taxon>
        <taxon>Bacillales</taxon>
        <taxon>Bacillaceae</taxon>
        <taxon>Aeribacillus</taxon>
    </lineage>
</organism>
<feature type="domain" description="XdhC Rossmann" evidence="2">
    <location>
        <begin position="201"/>
        <end position="341"/>
    </location>
</feature>
<dbReference type="InterPro" id="IPR052698">
    <property type="entry name" value="MoCofactor_Util/Proc"/>
</dbReference>
<evidence type="ECO:0000259" key="2">
    <source>
        <dbReference type="Pfam" id="PF13478"/>
    </source>
</evidence>
<dbReference type="OrthoDB" id="9773039at2"/>
<dbReference type="Gene3D" id="3.40.50.720">
    <property type="entry name" value="NAD(P)-binding Rossmann-like Domain"/>
    <property type="match status" value="1"/>
</dbReference>
<name>A0A165Y8A2_9BACI</name>
<evidence type="ECO:0000259" key="1">
    <source>
        <dbReference type="Pfam" id="PF02625"/>
    </source>
</evidence>
<dbReference type="PANTHER" id="PTHR30388:SF6">
    <property type="entry name" value="XANTHINE DEHYDROGENASE SUBUNIT A-RELATED"/>
    <property type="match status" value="1"/>
</dbReference>
<protein>
    <submittedName>
        <fullName evidence="3">Xanthine dehydrogenase</fullName>
    </submittedName>
</protein>